<evidence type="ECO:0000313" key="13">
    <source>
        <dbReference type="EMBL" id="CAB0030048.1"/>
    </source>
</evidence>
<feature type="domain" description="SRCR" evidence="12">
    <location>
        <begin position="2691"/>
        <end position="2797"/>
    </location>
</feature>
<dbReference type="FunFam" id="3.10.250.10:FF:000016">
    <property type="entry name" value="Scavenger receptor cysteine-rich protein type 12"/>
    <property type="match status" value="1"/>
</dbReference>
<feature type="region of interest" description="Disordered" evidence="11">
    <location>
        <begin position="1214"/>
        <end position="1263"/>
    </location>
</feature>
<feature type="region of interest" description="Disordered" evidence="11">
    <location>
        <begin position="1297"/>
        <end position="1320"/>
    </location>
</feature>
<evidence type="ECO:0000256" key="7">
    <source>
        <dbReference type="ARBA" id="ARBA00023136"/>
    </source>
</evidence>
<feature type="non-terminal residue" evidence="13">
    <location>
        <position position="4026"/>
    </location>
</feature>
<dbReference type="Gene3D" id="3.30.420.10">
    <property type="entry name" value="Ribonuclease H-like superfamily/Ribonuclease H"/>
    <property type="match status" value="1"/>
</dbReference>
<feature type="disulfide bond" evidence="10">
    <location>
        <begin position="1900"/>
        <end position="1910"/>
    </location>
</feature>
<feature type="compositionally biased region" description="Basic residues" evidence="11">
    <location>
        <begin position="3938"/>
        <end position="3965"/>
    </location>
</feature>
<evidence type="ECO:0000256" key="10">
    <source>
        <dbReference type="PROSITE-ProRule" id="PRU00196"/>
    </source>
</evidence>
<dbReference type="PANTHER" id="PTHR47653">
    <property type="entry name" value="PROTEIN BARK BEETLE"/>
    <property type="match status" value="1"/>
</dbReference>
<dbReference type="InterPro" id="IPR053243">
    <property type="entry name" value="SJ_maturation_regulator"/>
</dbReference>
<evidence type="ECO:0000256" key="9">
    <source>
        <dbReference type="ARBA" id="ARBA00023180"/>
    </source>
</evidence>
<dbReference type="PANTHER" id="PTHR47653:SF1">
    <property type="entry name" value="DELETED IN MALIGNANT BRAIN TUMORS 1 PROTEIN"/>
    <property type="match status" value="1"/>
</dbReference>
<dbReference type="InterPro" id="IPR036291">
    <property type="entry name" value="NAD(P)-bd_dom_sf"/>
</dbReference>
<feature type="compositionally biased region" description="Basic and acidic residues" evidence="11">
    <location>
        <begin position="671"/>
        <end position="683"/>
    </location>
</feature>
<keyword evidence="3" id="KW-0812">Transmembrane</keyword>
<keyword evidence="7" id="KW-0472">Membrane</keyword>
<feature type="domain" description="SRCR" evidence="12">
    <location>
        <begin position="3417"/>
        <end position="3535"/>
    </location>
</feature>
<dbReference type="Pfam" id="PF22725">
    <property type="entry name" value="GFO_IDH_MocA_C3"/>
    <property type="match status" value="1"/>
</dbReference>
<dbReference type="InterPro" id="IPR012677">
    <property type="entry name" value="Nucleotide-bd_a/b_plait_sf"/>
</dbReference>
<feature type="compositionally biased region" description="Basic residues" evidence="11">
    <location>
        <begin position="1154"/>
        <end position="1163"/>
    </location>
</feature>
<evidence type="ECO:0000256" key="4">
    <source>
        <dbReference type="ARBA" id="ARBA00022729"/>
    </source>
</evidence>
<dbReference type="InterPro" id="IPR016187">
    <property type="entry name" value="CTDL_fold"/>
</dbReference>
<proteinExistence type="inferred from homology"/>
<dbReference type="EMBL" id="CADCXV010000413">
    <property type="protein sequence ID" value="CAB0030048.1"/>
    <property type="molecule type" value="Genomic_DNA"/>
</dbReference>
<feature type="compositionally biased region" description="Basic and acidic residues" evidence="11">
    <location>
        <begin position="598"/>
        <end position="611"/>
    </location>
</feature>
<comment type="caution">
    <text evidence="10">Lacks conserved residue(s) required for the propagation of feature annotation.</text>
</comment>
<dbReference type="PROSITE" id="PS00420">
    <property type="entry name" value="SRCR_1"/>
    <property type="match status" value="1"/>
</dbReference>
<dbReference type="GO" id="GO:0045217">
    <property type="term" value="P:cell-cell junction maintenance"/>
    <property type="evidence" value="ECO:0007669"/>
    <property type="project" value="TreeGrafter"/>
</dbReference>
<evidence type="ECO:0000313" key="14">
    <source>
        <dbReference type="Proteomes" id="UP000479190"/>
    </source>
</evidence>
<evidence type="ECO:0000256" key="3">
    <source>
        <dbReference type="ARBA" id="ARBA00022692"/>
    </source>
</evidence>
<dbReference type="GO" id="GO:0000166">
    <property type="term" value="F:nucleotide binding"/>
    <property type="evidence" value="ECO:0007669"/>
    <property type="project" value="InterPro"/>
</dbReference>
<keyword evidence="14" id="KW-1185">Reference proteome</keyword>
<feature type="region of interest" description="Disordered" evidence="11">
    <location>
        <begin position="1"/>
        <end position="33"/>
    </location>
</feature>
<dbReference type="InterPro" id="IPR035914">
    <property type="entry name" value="Sperma_CUB_dom_sf"/>
</dbReference>
<keyword evidence="9" id="KW-0325">Glycoprotein</keyword>
<evidence type="ECO:0000256" key="5">
    <source>
        <dbReference type="ARBA" id="ARBA00022737"/>
    </source>
</evidence>
<dbReference type="Proteomes" id="UP000479190">
    <property type="component" value="Unassembled WGS sequence"/>
</dbReference>
<evidence type="ECO:0000256" key="8">
    <source>
        <dbReference type="ARBA" id="ARBA00023157"/>
    </source>
</evidence>
<feature type="region of interest" description="Disordered" evidence="11">
    <location>
        <begin position="511"/>
        <end position="620"/>
    </location>
</feature>
<dbReference type="SUPFAM" id="SSF49854">
    <property type="entry name" value="Spermadhesin, CUB domain"/>
    <property type="match status" value="1"/>
</dbReference>
<dbReference type="SUPFAM" id="SSF55347">
    <property type="entry name" value="Glyceraldehyde-3-phosphate dehydrogenase-like, C-terminal domain"/>
    <property type="match status" value="1"/>
</dbReference>
<feature type="region of interest" description="Disordered" evidence="11">
    <location>
        <begin position="3911"/>
        <end position="3965"/>
    </location>
</feature>
<dbReference type="PRINTS" id="PR00258">
    <property type="entry name" value="SPERACTRCPTR"/>
</dbReference>
<dbReference type="InterPro" id="IPR000683">
    <property type="entry name" value="Gfo/Idh/MocA-like_OxRdtase_N"/>
</dbReference>
<organism evidence="13 14">
    <name type="scientific">Trichogramma brassicae</name>
    <dbReference type="NCBI Taxonomy" id="86971"/>
    <lineage>
        <taxon>Eukaryota</taxon>
        <taxon>Metazoa</taxon>
        <taxon>Ecdysozoa</taxon>
        <taxon>Arthropoda</taxon>
        <taxon>Hexapoda</taxon>
        <taxon>Insecta</taxon>
        <taxon>Pterygota</taxon>
        <taxon>Neoptera</taxon>
        <taxon>Endopterygota</taxon>
        <taxon>Hymenoptera</taxon>
        <taxon>Apocrita</taxon>
        <taxon>Proctotrupomorpha</taxon>
        <taxon>Chalcidoidea</taxon>
        <taxon>Trichogrammatidae</taxon>
        <taxon>Trichogramma</taxon>
    </lineage>
</organism>
<gene>
    <name evidence="13" type="ORF">TBRA_LOCUS2064</name>
</gene>
<dbReference type="InterPro" id="IPR036397">
    <property type="entry name" value="RNaseH_sf"/>
</dbReference>
<feature type="region of interest" description="Disordered" evidence="11">
    <location>
        <begin position="374"/>
        <end position="450"/>
    </location>
</feature>
<dbReference type="OrthoDB" id="536948at2759"/>
<feature type="disulfide bond" evidence="10">
    <location>
        <begin position="3498"/>
        <end position="3508"/>
    </location>
</feature>
<dbReference type="PROSITE" id="PS50287">
    <property type="entry name" value="SRCR_2"/>
    <property type="match status" value="3"/>
</dbReference>
<keyword evidence="6" id="KW-1133">Transmembrane helix</keyword>
<feature type="compositionally biased region" description="Basic and acidic residues" evidence="11">
    <location>
        <begin position="1254"/>
        <end position="1263"/>
    </location>
</feature>
<dbReference type="SUPFAM" id="SSF51735">
    <property type="entry name" value="NAD(P)-binding Rossmann-fold domains"/>
    <property type="match status" value="1"/>
</dbReference>
<sequence>MEDENNGGRGGGGGSSNGSSSDNPADVAGSGGNGVVSEAALEHAPALTEEYLREHGIPLHQAIQQFEAWWSSLTCVAAGSTPRFVVDGQAPLRQCLHPEACNKHIELPAHYCTFHDLRKEFAAFYSSNDELSMLGIQDMIESAVGDGGEICQAHMCTNYTKTLCVRKRSATATAADARDSCAAAAAVRIISEFAFCGAVDTRIVARDIDGLYCGKNVALKSEPAREEVPPRLQQYECSERFVLRLSRYTSKDEKVDNFVVVRARGLPWQSSDQDVAKFFRGLNVAKRSGTVSERARSTQRRGTGQVRQQGAQRHGAQAAQAPHRSALHRGVQGVGRRLRLGGRWHQRRGARLPVARRPGDRAYARPALRLHGQAGAGLLRPGPEALPGARRRGGRAVREEGRRPGHRRRLRPLRQGGGRREGAEQAQGLHRQSLHRAVSQHDRRGAAGNNFRTSGLFLRSRVDLTDVNGKFGFAGLESSERHEAIREEHIAAAAADTSAALHALGHAQGLREAARPTLRSGRRTHPRVPGRTVEKHQVSGRSHGLQRDGPALGRGLHPDEQRGGGVRVRPAAPPSLHDLRQEAALHRGVPVQRRRHEPRADERPSTRKPDDAASFAAGNDIPGAAADAGDAALRTASGALHSAAVLDLFLATGEPDELLQSRGQCSRHRHDSSAGHPRDRRASNDLCPDFARFRRSSSLDRSWLPSSSRRRRRTRSQNPCQRPRIICTPSKYWQKKQKQNRLERLNRTVQRRYTNDCALKSDGKRRDPVLGVAIFGLGRAGTIHLSNLVNNPRVKLLYVVDDLESKWKDLKEYWRLDDIPVIGSKQADRVYNDPKVDAVVVCSPTYTHEGIVTRALGAKKAVFCEKPIAEEPASTAKCYEAARRASRPLFCAFNRRFDPSYRDVYERLRRGEIGQAHIMRLTARDSPLPTIDYLRSSGGIFHDCMVHDIDMLTWMLGEYPTRVSVHASAMIPEIKAIGDFDTVAGVFHFPSGTVGMVDLSRNSCYGYDQRVEVFGPKGLIDATNEQPIHCVTAQLGQQGQRKPPIWYSFASRFRNAYAREMEHFLDVALGKAQPLVQEKEIMAVSKIADACEKSARTGQSQELDEQSRVRLANIIDRLQHEQQQWRASTCLLQFPNLHEAAASTAHGNSMLRGGGRRRRRRTVGHVTPPSHSLIRVYVCVCVCIRHLDGALRGRSPSRHRCDIHTRTLVAREPAKNNRQQAFTSGRSHRNRRCSTIPPARRLTSSRQRSTSGPCERDVDDLSEKMTRNGGWPALLPLLLLLLLQSSQQQLVVSEEENSISASSGASGSSTSSSTTTTSTESSVIYYTEPNYASSNSLESGYRGLTELAFGRVLRNQRVLERAKSPYVLRQDLVIEAEAQLVIEPGVEVRFAPMIGITVRGLLKAEVHRRERSRARSLCFRAYMHLSIYSTFTCARGSNDIVFVVVVLLDVFYTRSYTRSRKRERFRCCCTCIYGKCGRGRQYRRRRSRTWRRRIFFRWRLPAAHRDIPRMRIIYSAYIQTSDSLFWNVALICATDNNASATMSETTLTRQARDTLPYCMGSQRSKRDVSCIFSYARVCLLVAPIHCTDRELLGVHDIRVKSYRRREIRKRARQDVYYMYILARRRIFRTSYYVYSVYSCGVPIPIQCVYTRTGYRLNVWLYRGRQTTRAAARRGQSSLSIARVRPRRLPCIYYARNTRINSSSSSSGSARGSLQLYKLLAGIRNVQFSYEILPLHRRVRGDSSESSVADRSRAIVINRCRLLVEASLFFIRFVDPGPRRPYHRNRASLLYNIQHRRTSHIDPTQRGGGPADRPDGGGRSVRSAAVVGSDSSTGPVPSKAACRFCTKENGDRSAPIPESDWTRADLETACRELGYQGGRWWGWMDRQWPAKPRLLYEQPQCRGVEASLQDCSRWQDRMLGAGVCDYHPDLGIGCAPFHDGAAGATKHWRGLRFEGALYERPLIQENTLYVRRSKSILRHVEIRYAGTGREFNLTAALHVEGVPPRMESISIVGSAYTGLNVSRPEAPVVVSNCTIQSNRGYGIYVNSSTGMAHVDNCLIVDNEADGIKYVHHDERPDDKADRADVYDLCTFPTTASQTFPVTISLGQSKYAPNQKKCPQHIYTRPGHVLTVHFLQMKTDRNDSAVIEVYDGISTGEKLLASVRVRNGTLPQSVTTSSHNLYIKFFAEPRTSMVAFLRLTSGYKKAYDLNVTGSTIADNNGRGIAVEKLRSSLHIDDTSVSNNRHVAGVHVLGGVPDVNVTGSRIAFNRGDGINITVTGGSRNVSRSSISSNQGYGFALWLNDSASTDYVSFNQTTVVEYSEIFRNRDIGVLVGNSTGNSYVNITGNSFNSSIETAVQVESSWRHNNGILKLQVGHNRFVQNSKLGVKLSPALNMHGVIEYNHFHQHSYGGLLVRNPLLEEFDLLPVELLIQHNEFYGNTGYFVASIGLSPYSDVQHLLFTRNFLKENKVREPFDYGHIQGSRLIPRSRVSAALVVSSSNVNVFRNILQNPESKYEIGSQLEDQSKIINCTYNWLGSIDQPEIFERLFHRKDRYNLAKIEYIPYLLHNSNPATNTINPNPTFVPRFLAADSNVVGGEVDGTEILQAGEYVVKRDINVRPGGKLILQPGVTLRFRPAVGIMVAGKLDAHGTGPSNILMTLKEEIVVPPMDNDTMGDTMSDTLDMPTQLDSQVPVRLLGGKTIKEGRLQLRVGEKWGTVCNYGWTMRDAALVCHQLGLTLDPDNWYMERSDIPRAGTNEDIVLSNVQCTEDDVDISRCKAETADEFEYSCTHENDVGVRCTDVAWAGLRLGPLALRSDLQYITIERAGLLDYATNSFKPALQIDFARHSLEGVKVMSNLQDGLGVLYSDIYSADAVNMVRNSDFSNNGGSGCTPGFVVGIQLLNPIQNRSTEQIIIHDSQNTRHRGNIWNVKRDLAVFPVASSSYTVVVNYDSGDNALGGTVMVLTALPAPVQDVKNRIVRGPIPTLRITGTKIRGNRLGVLASYYNRYLDERGDHYLRKANESIQLINCEISHNVEEAIHVHSPHWNVFHSNISEVSFHVNNSLVTDNGRGIIQFSRDMRQSNNLFHWIIKDSTIEGNKAGGFEIALPYVWQYNENFTHSIYMDNNTWQTNEQFGFVVDGHFANFNMSRNRFVGNRCKTGLISVRGMEKRMKIEANRIERNTGIYMVEFKADSQSEILGEIDARFMYNEIKQNSKSLMTSRDAFHQMFDTPTYVVGFHGIQKVRVNRNIFGDNSLDYELLAGIKTAKINNKVDVTENWWGSADDREIQRRIFDFDDWNDHAVANFRPYLITDTLDSSISASWEPVSEIDLNNLGGRIVDNLSLYPRPEPYVIHSDITVMPDATLHIYPDVVMEFAPNVGILVLGTLKAAGAPGHEIVMRPISSMNEVPTNKKRDVELNTIRLCKEENCTSSTNEGFLEYFNRTTLQWVPVCDSRFTERNAQVACRQLGYEPLNVYVSRDRRYELHPGSLSRIWSWPEPLQCSGKEENLESCQIRLNGQLFGHRHECPWDGEFVFLHCGQRNLEPSLSYWGGVRIANSEFEHYLYEYRIHDHETHETLRRVESTLKYVNITGAGILHNERSPAVQSIMKSPAVQRVSINQSAHHGINFISPPHTVELLSNRVKDVLGNGINILSLTGEGREADESSFAPLKQLNVPYHLFSLLDICDTTKEVTIEERVLLYYKYDNNPVNCVKIFRSSHRAKPFGFSNYALDRDGRSTIVAGTPGQQYVDNIFFNPDNDYEMLTINRSLQFDMWRSSVDARHNYWGYNETLAVAGRIRDRGDSPELLQVEYQPFQMNNRSVLNGKCPPAWDLVGDTCYIYIGAPMTFYAARDFCLEISSLNSENVDISSGYLHHVSTLPLNSSFGTTDSINDLKRDLHTTSASLEYDSVSAVNTNTYDRSPLTPASEPVPEYYSNSATLPHPHNHHNTHNHQQHHHHNNHHHQHQNGHHHLGYQNEYYYEDRPRSESLLETNLDEDRPFRSKSEAILETNFDAYSPNEPTELTHLSAAAR</sequence>
<feature type="region of interest" description="Disordered" evidence="11">
    <location>
        <begin position="701"/>
        <end position="723"/>
    </location>
</feature>
<evidence type="ECO:0000256" key="6">
    <source>
        <dbReference type="ARBA" id="ARBA00022989"/>
    </source>
</evidence>
<feature type="compositionally biased region" description="Gly residues" evidence="11">
    <location>
        <begin position="7"/>
        <end position="16"/>
    </location>
</feature>
<dbReference type="Pfam" id="PF01408">
    <property type="entry name" value="GFO_IDH_MocA"/>
    <property type="match status" value="1"/>
</dbReference>
<evidence type="ECO:0000256" key="1">
    <source>
        <dbReference type="ARBA" id="ARBA00004167"/>
    </source>
</evidence>
<feature type="disulfide bond" evidence="10">
    <location>
        <begin position="2764"/>
        <end position="2774"/>
    </location>
</feature>
<reference evidence="13 14" key="1">
    <citation type="submission" date="2020-02" db="EMBL/GenBank/DDBJ databases">
        <authorList>
            <person name="Ferguson B K."/>
        </authorList>
    </citation>
    <scope>NUCLEOTIDE SEQUENCE [LARGE SCALE GENOMIC DNA]</scope>
</reference>
<feature type="region of interest" description="Disordered" evidence="11">
    <location>
        <begin position="661"/>
        <end position="685"/>
    </location>
</feature>
<dbReference type="InterPro" id="IPR001190">
    <property type="entry name" value="SRCR"/>
</dbReference>
<comment type="subcellular location">
    <subcellularLocation>
        <location evidence="1">Membrane</location>
        <topology evidence="1">Single-pass membrane protein</topology>
    </subcellularLocation>
</comment>
<dbReference type="Pfam" id="PF13229">
    <property type="entry name" value="Beta_helix"/>
    <property type="match status" value="1"/>
</dbReference>
<keyword evidence="5" id="KW-0677">Repeat</keyword>
<feature type="region of interest" description="Disordered" evidence="11">
    <location>
        <begin position="1797"/>
        <end position="1833"/>
    </location>
</feature>
<dbReference type="SUPFAM" id="SSF56487">
    <property type="entry name" value="SRCR-like"/>
    <property type="match status" value="3"/>
</dbReference>
<evidence type="ECO:0000259" key="12">
    <source>
        <dbReference type="PROSITE" id="PS50287"/>
    </source>
</evidence>
<feature type="region of interest" description="Disordered" evidence="11">
    <location>
        <begin position="1147"/>
        <end position="1166"/>
    </location>
</feature>
<keyword evidence="4" id="KW-0732">Signal</keyword>
<keyword evidence="8 10" id="KW-1015">Disulfide bond</keyword>
<dbReference type="SUPFAM" id="SSF51126">
    <property type="entry name" value="Pectin lyase-like"/>
    <property type="match status" value="3"/>
</dbReference>
<feature type="compositionally biased region" description="Low complexity" evidence="11">
    <location>
        <begin position="300"/>
        <end position="321"/>
    </location>
</feature>
<feature type="compositionally biased region" description="Low complexity" evidence="11">
    <location>
        <begin position="1240"/>
        <end position="1251"/>
    </location>
</feature>
<evidence type="ECO:0000256" key="2">
    <source>
        <dbReference type="ARBA" id="ARBA00010928"/>
    </source>
</evidence>
<dbReference type="InterPro" id="IPR006626">
    <property type="entry name" value="PbH1"/>
</dbReference>
<dbReference type="InterPro" id="IPR039448">
    <property type="entry name" value="Beta_helix"/>
</dbReference>
<dbReference type="InterPro" id="IPR036772">
    <property type="entry name" value="SRCR-like_dom_sf"/>
</dbReference>
<dbReference type="Gene3D" id="3.10.250.10">
    <property type="entry name" value="SRCR-like domain"/>
    <property type="match status" value="3"/>
</dbReference>
<dbReference type="InterPro" id="IPR055170">
    <property type="entry name" value="GFO_IDH_MocA-like_dom"/>
</dbReference>
<comment type="similarity">
    <text evidence="2">Belongs to the Gfo/Idh/MocA family.</text>
</comment>
<feature type="compositionally biased region" description="Polar residues" evidence="11">
    <location>
        <begin position="1216"/>
        <end position="1225"/>
    </location>
</feature>
<dbReference type="InterPro" id="IPR011050">
    <property type="entry name" value="Pectin_lyase_fold/virulence"/>
</dbReference>
<dbReference type="GO" id="GO:0003676">
    <property type="term" value="F:nucleic acid binding"/>
    <property type="evidence" value="ECO:0007669"/>
    <property type="project" value="InterPro"/>
</dbReference>
<dbReference type="GO" id="GO:0016020">
    <property type="term" value="C:membrane"/>
    <property type="evidence" value="ECO:0007669"/>
    <property type="project" value="UniProtKB-SubCell"/>
</dbReference>
<dbReference type="Gene3D" id="3.30.70.330">
    <property type="match status" value="1"/>
</dbReference>
<dbReference type="InterPro" id="IPR012334">
    <property type="entry name" value="Pectin_lyas_fold"/>
</dbReference>
<name>A0A6H5I1D5_9HYME</name>
<feature type="domain" description="SRCR" evidence="12">
    <location>
        <begin position="1822"/>
        <end position="1934"/>
    </location>
</feature>
<dbReference type="SMART" id="SM00710">
    <property type="entry name" value="PbH1"/>
    <property type="match status" value="16"/>
</dbReference>
<dbReference type="Gene3D" id="2.60.120.290">
    <property type="entry name" value="Spermadhesin, CUB domain"/>
    <property type="match status" value="1"/>
</dbReference>
<protein>
    <recommendedName>
        <fullName evidence="12">SRCR domain-containing protein</fullName>
    </recommendedName>
</protein>
<dbReference type="SMART" id="SM00202">
    <property type="entry name" value="SR"/>
    <property type="match status" value="2"/>
</dbReference>
<evidence type="ECO:0000256" key="11">
    <source>
        <dbReference type="SAM" id="MobiDB-lite"/>
    </source>
</evidence>
<feature type="region of interest" description="Disordered" evidence="11">
    <location>
        <begin position="289"/>
        <end position="328"/>
    </location>
</feature>
<dbReference type="Gene3D" id="3.40.50.720">
    <property type="entry name" value="NAD(P)-binding Rossmann-like Domain"/>
    <property type="match status" value="1"/>
</dbReference>
<dbReference type="SUPFAM" id="SSF56436">
    <property type="entry name" value="C-type lectin-like"/>
    <property type="match status" value="1"/>
</dbReference>
<dbReference type="Pfam" id="PF00530">
    <property type="entry name" value="SRCR"/>
    <property type="match status" value="3"/>
</dbReference>
<dbReference type="Gene3D" id="3.30.360.10">
    <property type="entry name" value="Dihydrodipicolinate Reductase, domain 2"/>
    <property type="match status" value="1"/>
</dbReference>
<dbReference type="Gene3D" id="2.160.20.10">
    <property type="entry name" value="Single-stranded right-handed beta-helix, Pectin lyase-like"/>
    <property type="match status" value="3"/>
</dbReference>
<accession>A0A6H5I1D5</accession>